<gene>
    <name evidence="4" type="ORF">PV06_01350</name>
</gene>
<reference evidence="4 5" key="1">
    <citation type="submission" date="2015-01" db="EMBL/GenBank/DDBJ databases">
        <title>The Genome Sequence of Exophiala oligosperma CBS72588.</title>
        <authorList>
            <consortium name="The Broad Institute Genomics Platform"/>
            <person name="Cuomo C."/>
            <person name="de Hoog S."/>
            <person name="Gorbushina A."/>
            <person name="Stielow B."/>
            <person name="Teixiera M."/>
            <person name="Abouelleil A."/>
            <person name="Chapman S.B."/>
            <person name="Priest M."/>
            <person name="Young S.K."/>
            <person name="Wortman J."/>
            <person name="Nusbaum C."/>
            <person name="Birren B."/>
        </authorList>
    </citation>
    <scope>NUCLEOTIDE SEQUENCE [LARGE SCALE GENOMIC DNA]</scope>
    <source>
        <strain evidence="4 5">CBS 72588</strain>
    </source>
</reference>
<dbReference type="PANTHER" id="PTHR12555">
    <property type="entry name" value="UBIQUITIN FUSION DEGRADATON PROTEIN 1"/>
    <property type="match status" value="1"/>
</dbReference>
<dbReference type="GO" id="GO:0036503">
    <property type="term" value="P:ERAD pathway"/>
    <property type="evidence" value="ECO:0007669"/>
    <property type="project" value="TreeGrafter"/>
</dbReference>
<feature type="domain" description="Ubiquitin fusion degradation protein UFD1 N-terminal subdomain 2" evidence="3">
    <location>
        <begin position="169"/>
        <end position="245"/>
    </location>
</feature>
<dbReference type="GO" id="GO:0034098">
    <property type="term" value="C:VCP-NPL4-UFD1 AAA ATPase complex"/>
    <property type="evidence" value="ECO:0007669"/>
    <property type="project" value="TreeGrafter"/>
</dbReference>
<dbReference type="Pfam" id="PF24842">
    <property type="entry name" value="UFD1_N2"/>
    <property type="match status" value="1"/>
</dbReference>
<dbReference type="Proteomes" id="UP000053342">
    <property type="component" value="Unassembled WGS sequence"/>
</dbReference>
<dbReference type="GO" id="GO:0031593">
    <property type="term" value="F:polyubiquitin modification-dependent protein binding"/>
    <property type="evidence" value="ECO:0007669"/>
    <property type="project" value="TreeGrafter"/>
</dbReference>
<evidence type="ECO:0000259" key="2">
    <source>
        <dbReference type="Pfam" id="PF24503"/>
    </source>
</evidence>
<dbReference type="Gene3D" id="2.40.40.50">
    <property type="entry name" value="Ubiquitin fusion degradation protein UFD1, N-terminal domain"/>
    <property type="match status" value="1"/>
</dbReference>
<name>A0A0D2E1W2_9EURO</name>
<dbReference type="GO" id="GO:0006511">
    <property type="term" value="P:ubiquitin-dependent protein catabolic process"/>
    <property type="evidence" value="ECO:0007669"/>
    <property type="project" value="InterPro"/>
</dbReference>
<proteinExistence type="predicted"/>
<dbReference type="GeneID" id="27353424"/>
<dbReference type="OrthoDB" id="193703at2759"/>
<evidence type="ECO:0000313" key="4">
    <source>
        <dbReference type="EMBL" id="KIW48785.1"/>
    </source>
</evidence>
<dbReference type="InterPro" id="IPR056012">
    <property type="entry name" value="DUF7590"/>
</dbReference>
<dbReference type="InterPro" id="IPR004854">
    <property type="entry name" value="Ufd1-like"/>
</dbReference>
<dbReference type="InterPro" id="IPR042299">
    <property type="entry name" value="Ufd1-like_Nn"/>
</dbReference>
<dbReference type="Pfam" id="PF23580">
    <property type="entry name" value="Znf_XAF1_N"/>
    <property type="match status" value="1"/>
</dbReference>
<evidence type="ECO:0008006" key="6">
    <source>
        <dbReference type="Google" id="ProtNLM"/>
    </source>
</evidence>
<feature type="region of interest" description="Disordered" evidence="1">
    <location>
        <begin position="125"/>
        <end position="156"/>
    </location>
</feature>
<sequence>MALSPDGLKWSTQLEVAPSNRRLVGDKITLPQSALEALLAAAPVVSVQGSSRNLTSTFDPFNPYTFAAERHARAAVEDRQQQLPHPLTFRLVNPLNGRAVYAGIREFSAIEGTVGLSSGLREALGLSNDSSSRTSRESTPGGDVAMSNAQDPAKEKGQTVAIHAKSLPKGTYVKLRPLEAGYDPEDWKSLLERYLRDNYTTLTSGELLVVPGARHERFRFLVDKFEPEGDGICIVDTDLEVDIEPLNEDQAKETLSKQLARKRRQQELPEGSSSGGGLLLDTEVHGKVLSGEYVDYELKTWDRSQDLEVVLQASDENSNLDLVVSPFSARQRSKPRQDEFVFGELSGRPTKRIKLSHTNVDLEVAESLSVAVYAWHDPGSDTADENKPIPYTLKLSISTSEDGSSNDASQELSDDEVICKNCRQIVPKRTLPLHEAFCYRNNILCPKCSDVFLKNSDTWKNHWHCPHDDDHGNDPTSHHKHDSIFHPKEPLRCASCDFEAFDLPILAHHRTTTCPGKEILCQFCHLVVPQQGPDDPSFTDPEVLLSGLTPHELADGARTTECHLCNKIVRLRDMKTHLRLHDRERFSRPRPRLCSNQICGRIIRPEDEARTQKEQLGLCNECFGPLYVTSYDPEGKMLRRRIERRLLQQLIGGCGKSWCRNSEWCKTGHTNVTGVTNAISAKDGLPMLKPIMDQLAQGVTSGLVFCVDEGSQSRRSLGAMMACEGEYEVEWCVKALEEERNDVAKARDWLKDRAPKLGEVVSSS</sequence>
<keyword evidence="5" id="KW-1185">Reference proteome</keyword>
<evidence type="ECO:0000259" key="3">
    <source>
        <dbReference type="Pfam" id="PF24842"/>
    </source>
</evidence>
<feature type="region of interest" description="Disordered" evidence="1">
    <location>
        <begin position="252"/>
        <end position="277"/>
    </location>
</feature>
<dbReference type="EMBL" id="KN847332">
    <property type="protein sequence ID" value="KIW48785.1"/>
    <property type="molecule type" value="Genomic_DNA"/>
</dbReference>
<dbReference type="InterPro" id="IPR055418">
    <property type="entry name" value="UFD1_N2"/>
</dbReference>
<dbReference type="STRING" id="215243.A0A0D2E1W2"/>
<dbReference type="RefSeq" id="XP_016269001.1">
    <property type="nucleotide sequence ID" value="XM_016401948.1"/>
</dbReference>
<dbReference type="HOGENOM" id="CLU_012913_0_0_1"/>
<feature type="domain" description="DUF7590" evidence="2">
    <location>
        <begin position="271"/>
        <end position="398"/>
    </location>
</feature>
<dbReference type="VEuPathDB" id="FungiDB:PV06_01350"/>
<protein>
    <recommendedName>
        <fullName evidence="6">Ubiquitin-protein ligase E3A N-terminal zinc-binding domain-containing protein</fullName>
    </recommendedName>
</protein>
<dbReference type="Gene3D" id="3.10.330.10">
    <property type="match status" value="1"/>
</dbReference>
<dbReference type="Pfam" id="PF24503">
    <property type="entry name" value="DUF7590"/>
    <property type="match status" value="1"/>
</dbReference>
<accession>A0A0D2E1W2</accession>
<dbReference type="PANTHER" id="PTHR12555:SF15">
    <property type="entry name" value="FUSION DEGRADATION PROTEIN (UFD1), PUTATIVE (AFU_ORTHOLOGUE AFUA_4G04640)-RELATED"/>
    <property type="match status" value="1"/>
</dbReference>
<evidence type="ECO:0000313" key="5">
    <source>
        <dbReference type="Proteomes" id="UP000053342"/>
    </source>
</evidence>
<evidence type="ECO:0000256" key="1">
    <source>
        <dbReference type="SAM" id="MobiDB-lite"/>
    </source>
</evidence>
<dbReference type="AlphaFoldDB" id="A0A0D2E1W2"/>
<organism evidence="4 5">
    <name type="scientific">Exophiala oligosperma</name>
    <dbReference type="NCBI Taxonomy" id="215243"/>
    <lineage>
        <taxon>Eukaryota</taxon>
        <taxon>Fungi</taxon>
        <taxon>Dikarya</taxon>
        <taxon>Ascomycota</taxon>
        <taxon>Pezizomycotina</taxon>
        <taxon>Eurotiomycetes</taxon>
        <taxon>Chaetothyriomycetidae</taxon>
        <taxon>Chaetothyriales</taxon>
        <taxon>Herpotrichiellaceae</taxon>
        <taxon>Exophiala</taxon>
    </lineage>
</organism>
<feature type="compositionally biased region" description="Low complexity" evidence="1">
    <location>
        <begin position="130"/>
        <end position="139"/>
    </location>
</feature>